<dbReference type="PRINTS" id="PR00878">
    <property type="entry name" value="CHOLNESTRASE"/>
</dbReference>
<dbReference type="Gene3D" id="3.40.50.1820">
    <property type="entry name" value="alpha/beta hydrolase"/>
    <property type="match status" value="1"/>
</dbReference>
<evidence type="ECO:0000313" key="8">
    <source>
        <dbReference type="RefSeq" id="XP_006825157.1"/>
    </source>
</evidence>
<evidence type="ECO:0000256" key="4">
    <source>
        <dbReference type="ARBA" id="ARBA00023157"/>
    </source>
</evidence>
<dbReference type="RefSeq" id="XP_006825157.1">
    <property type="nucleotide sequence ID" value="XM_006825094.1"/>
</dbReference>
<dbReference type="PANTHER" id="PTHR43918">
    <property type="entry name" value="ACETYLCHOLINESTERASE"/>
    <property type="match status" value="1"/>
</dbReference>
<keyword evidence="2" id="KW-0719">Serine esterase</keyword>
<dbReference type="InterPro" id="IPR002018">
    <property type="entry name" value="CarbesteraseB"/>
</dbReference>
<feature type="signal peptide" evidence="5">
    <location>
        <begin position="1"/>
        <end position="20"/>
    </location>
</feature>
<organism evidence="7 8">
    <name type="scientific">Saccoglossus kowalevskii</name>
    <name type="common">Acorn worm</name>
    <dbReference type="NCBI Taxonomy" id="10224"/>
    <lineage>
        <taxon>Eukaryota</taxon>
        <taxon>Metazoa</taxon>
        <taxon>Hemichordata</taxon>
        <taxon>Enteropneusta</taxon>
        <taxon>Harrimaniidae</taxon>
        <taxon>Saccoglossus</taxon>
    </lineage>
</organism>
<accession>A0ABM0MYR6</accession>
<dbReference type="PANTHER" id="PTHR43918:SF4">
    <property type="entry name" value="CARBOXYLIC ESTER HYDROLASE"/>
    <property type="match status" value="1"/>
</dbReference>
<keyword evidence="5" id="KW-0732">Signal</keyword>
<feature type="chain" id="PRO_5044959575" description="Carboxylic ester hydrolase" evidence="5">
    <location>
        <begin position="21"/>
        <end position="597"/>
    </location>
</feature>
<keyword evidence="7" id="KW-1185">Reference proteome</keyword>
<proteinExistence type="inferred from homology"/>
<dbReference type="Pfam" id="PF00135">
    <property type="entry name" value="COesterase"/>
    <property type="match status" value="1"/>
</dbReference>
<dbReference type="InterPro" id="IPR050654">
    <property type="entry name" value="AChE-related_enzymes"/>
</dbReference>
<dbReference type="Proteomes" id="UP000694865">
    <property type="component" value="Unplaced"/>
</dbReference>
<gene>
    <name evidence="8" type="primary">LOC100367293</name>
</gene>
<evidence type="ECO:0000259" key="6">
    <source>
        <dbReference type="Pfam" id="PF00135"/>
    </source>
</evidence>
<feature type="domain" description="Carboxylesterase type B" evidence="6">
    <location>
        <begin position="23"/>
        <end position="562"/>
    </location>
</feature>
<dbReference type="EC" id="3.1.1.-" evidence="5"/>
<dbReference type="InterPro" id="IPR000997">
    <property type="entry name" value="Cholinesterase"/>
</dbReference>
<reference evidence="8" key="1">
    <citation type="submission" date="2025-08" db="UniProtKB">
        <authorList>
            <consortium name="RefSeq"/>
        </authorList>
    </citation>
    <scope>IDENTIFICATION</scope>
    <source>
        <tissue evidence="8">Testes</tissue>
    </source>
</reference>
<keyword evidence="3 5" id="KW-0378">Hydrolase</keyword>
<sequence>MTRVVVSLILLSSISTLVNSDTVTVESKSGRIVGDEVHFSHKDVDIKNTVNVFKGIPYAVPPVGKLRFKPPLPVIPWTGDYNATYLRPACIQAESTMIPLNEPTDEDCLHLNIYAPKSANKAAVMVWIHGGGFVLGSGSNVYYDGFPLAAINDVIVVGINYRLGVLGFLSTGDDVISGNYGLMDQLEALKWIKANIEYFGGDPDRITIFGESAGSISVNLHIFSPMSKGLFKRAIMQSGVSAAAFTYNNDKEMITKLAHGVGELVGCKSDTSDALLQCLRDVTPADRFLDVQDLTTGRLEKVTGLKGLYFPFLPCIDGHFVTDDPVEMINDERIIAIDAMMGSMANENIVSLLAVYPEASNWSSVTMNRHEFEKHLPTFSPVSLLAKGPLVVEAVKLLYTDWYTIDTPKENYTSAFVSIFSDEAIVCPTNTLAHAMSKSGSNVYLYQMSYSASRSMWGFDWTKAAHGDDLQFVFGWHFRSQNDWQMSPEDVDVSLQMMKYWTNFAKTGDPNQANEYVTLMYSPEDFRSHWPTFNTNDAEYKDITLEMNINRSALKAQECAFWTKYVPKLVEYIRENPDCKDAEVDAKTKYTKMENIP</sequence>
<evidence type="ECO:0000256" key="3">
    <source>
        <dbReference type="ARBA" id="ARBA00022801"/>
    </source>
</evidence>
<name>A0ABM0MYR6_SACKO</name>
<dbReference type="GeneID" id="100367293"/>
<keyword evidence="4" id="KW-1015">Disulfide bond</keyword>
<evidence type="ECO:0000256" key="2">
    <source>
        <dbReference type="ARBA" id="ARBA00022487"/>
    </source>
</evidence>
<dbReference type="PROSITE" id="PS00122">
    <property type="entry name" value="CARBOXYLESTERASE_B_1"/>
    <property type="match status" value="1"/>
</dbReference>
<evidence type="ECO:0000256" key="1">
    <source>
        <dbReference type="ARBA" id="ARBA00005964"/>
    </source>
</evidence>
<dbReference type="InterPro" id="IPR029058">
    <property type="entry name" value="AB_hydrolase_fold"/>
</dbReference>
<evidence type="ECO:0000256" key="5">
    <source>
        <dbReference type="RuleBase" id="RU361235"/>
    </source>
</evidence>
<protein>
    <recommendedName>
        <fullName evidence="5">Carboxylic ester hydrolase</fullName>
        <ecNumber evidence="5">3.1.1.-</ecNumber>
    </recommendedName>
</protein>
<evidence type="ECO:0000313" key="7">
    <source>
        <dbReference type="Proteomes" id="UP000694865"/>
    </source>
</evidence>
<dbReference type="SUPFAM" id="SSF53474">
    <property type="entry name" value="alpha/beta-Hydrolases"/>
    <property type="match status" value="1"/>
</dbReference>
<comment type="similarity">
    <text evidence="1 5">Belongs to the type-B carboxylesterase/lipase family.</text>
</comment>
<dbReference type="InterPro" id="IPR019826">
    <property type="entry name" value="Carboxylesterase_B_AS"/>
</dbReference>